<dbReference type="SUPFAM" id="SSF55811">
    <property type="entry name" value="Nudix"/>
    <property type="match status" value="1"/>
</dbReference>
<reference evidence="8 9" key="1">
    <citation type="journal article" date="2025" name="Anaerobe">
        <title>Description of Anaerococcus kampingiae sp. nov., Anaerococcus groningensis sp. nov., Anaerococcus martiniensis sp. nov., and Anaerococcus cruorum sp. nov., isolated from human clinical specimens.</title>
        <authorList>
            <person name="Boiten K.E."/>
            <person name="Meijer J."/>
            <person name="van Wezel E.M."/>
            <person name="Veloo A.C.M."/>
        </authorList>
    </citation>
    <scope>NUCLEOTIDE SEQUENCE [LARGE SCALE GENOMIC DNA]</scope>
    <source>
        <strain evidence="8 9">ENR0874</strain>
    </source>
</reference>
<keyword evidence="3" id="KW-0479">Metal-binding</keyword>
<gene>
    <name evidence="8" type="ORF">ACCQ42_00675</name>
</gene>
<keyword evidence="9" id="KW-1185">Reference proteome</keyword>
<feature type="domain" description="Nudix hydrolase" evidence="7">
    <location>
        <begin position="14"/>
        <end position="145"/>
    </location>
</feature>
<dbReference type="CDD" id="cd03426">
    <property type="entry name" value="NUDIX_CoAse_Nudt7"/>
    <property type="match status" value="1"/>
</dbReference>
<evidence type="ECO:0000256" key="6">
    <source>
        <dbReference type="ARBA" id="ARBA00023211"/>
    </source>
</evidence>
<keyword evidence="4 8" id="KW-0378">Hydrolase</keyword>
<dbReference type="PROSITE" id="PS51462">
    <property type="entry name" value="NUDIX"/>
    <property type="match status" value="1"/>
</dbReference>
<evidence type="ECO:0000256" key="4">
    <source>
        <dbReference type="ARBA" id="ARBA00022801"/>
    </source>
</evidence>
<keyword evidence="6" id="KW-0464">Manganese</keyword>
<dbReference type="EC" id="3.6.1.55" evidence="8"/>
<accession>A0ABW9MBP3</accession>
<dbReference type="GO" id="GO:0035539">
    <property type="term" value="F:8-oxo-7,8-dihydrodeoxyguanosine triphosphate pyrophosphatase activity"/>
    <property type="evidence" value="ECO:0007669"/>
    <property type="project" value="UniProtKB-EC"/>
</dbReference>
<dbReference type="RefSeq" id="WP_106460736.1">
    <property type="nucleotide sequence ID" value="NZ_JBGMEF010000003.1"/>
</dbReference>
<name>A0ABW9MBP3_9FIRM</name>
<evidence type="ECO:0000256" key="3">
    <source>
        <dbReference type="ARBA" id="ARBA00022723"/>
    </source>
</evidence>
<evidence type="ECO:0000256" key="2">
    <source>
        <dbReference type="ARBA" id="ARBA00001946"/>
    </source>
</evidence>
<protein>
    <submittedName>
        <fullName evidence="8">CoA pyrophosphatase</fullName>
        <ecNumber evidence="8">3.6.1.55</ecNumber>
    </submittedName>
</protein>
<dbReference type="Gene3D" id="3.90.79.10">
    <property type="entry name" value="Nucleoside Triphosphate Pyrophosphohydrolase"/>
    <property type="match status" value="1"/>
</dbReference>
<evidence type="ECO:0000256" key="5">
    <source>
        <dbReference type="ARBA" id="ARBA00022842"/>
    </source>
</evidence>
<comment type="caution">
    <text evidence="8">The sequence shown here is derived from an EMBL/GenBank/DDBJ whole genome shotgun (WGS) entry which is preliminary data.</text>
</comment>
<dbReference type="EMBL" id="JBGMEF010000003">
    <property type="protein sequence ID" value="MFO3666298.1"/>
    <property type="molecule type" value="Genomic_DNA"/>
</dbReference>
<dbReference type="Proteomes" id="UP001637994">
    <property type="component" value="Unassembled WGS sequence"/>
</dbReference>
<dbReference type="PANTHER" id="PTHR12992:SF11">
    <property type="entry name" value="MITOCHONDRIAL COENZYME A DIPHOSPHATASE NUDT8"/>
    <property type="match status" value="1"/>
</dbReference>
<dbReference type="InterPro" id="IPR000086">
    <property type="entry name" value="NUDIX_hydrolase_dom"/>
</dbReference>
<comment type="cofactor">
    <cofactor evidence="2">
        <name>Mg(2+)</name>
        <dbReference type="ChEBI" id="CHEBI:18420"/>
    </cofactor>
</comment>
<organism evidence="8 9">
    <name type="scientific">Anaerococcus kampingae</name>
    <dbReference type="NCBI Taxonomy" id="3115614"/>
    <lineage>
        <taxon>Bacteria</taxon>
        <taxon>Bacillati</taxon>
        <taxon>Bacillota</taxon>
        <taxon>Tissierellia</taxon>
        <taxon>Tissierellales</taxon>
        <taxon>Peptoniphilaceae</taxon>
        <taxon>Anaerococcus</taxon>
    </lineage>
</organism>
<evidence type="ECO:0000259" key="7">
    <source>
        <dbReference type="PROSITE" id="PS51462"/>
    </source>
</evidence>
<dbReference type="Pfam" id="PF00293">
    <property type="entry name" value="NUDIX"/>
    <property type="match status" value="1"/>
</dbReference>
<sequence length="196" mass="22821">MKYLKVDDDFYEKLSFYAVFIPIIEVNGKDHILFEKRSKLVRQPGEVSFPGGGLEEGENFKDAAIRETMEELLLDEDDIEYLGYSSTILTSSNSYIKSFYGRINKNFDEIKYNKEVETIFTVDIDFLKSNPPVTYVCPYRLNFPQGFPFEKIPNGIDYKFVAGVSELSFYDTEPVIWGLTARLLKRFIESWCENEK</sequence>
<comment type="cofactor">
    <cofactor evidence="1">
        <name>Mn(2+)</name>
        <dbReference type="ChEBI" id="CHEBI:29035"/>
    </cofactor>
</comment>
<evidence type="ECO:0000313" key="9">
    <source>
        <dbReference type="Proteomes" id="UP001637994"/>
    </source>
</evidence>
<dbReference type="InterPro" id="IPR045121">
    <property type="entry name" value="CoAse"/>
</dbReference>
<dbReference type="PANTHER" id="PTHR12992">
    <property type="entry name" value="NUDIX HYDROLASE"/>
    <property type="match status" value="1"/>
</dbReference>
<evidence type="ECO:0000256" key="1">
    <source>
        <dbReference type="ARBA" id="ARBA00001936"/>
    </source>
</evidence>
<proteinExistence type="predicted"/>
<evidence type="ECO:0000313" key="8">
    <source>
        <dbReference type="EMBL" id="MFO3666298.1"/>
    </source>
</evidence>
<dbReference type="InterPro" id="IPR015797">
    <property type="entry name" value="NUDIX_hydrolase-like_dom_sf"/>
</dbReference>
<keyword evidence="5" id="KW-0460">Magnesium</keyword>